<evidence type="ECO:0000313" key="2">
    <source>
        <dbReference type="EMBL" id="GFC79056.1"/>
    </source>
</evidence>
<proteinExistence type="predicted"/>
<reference evidence="2" key="1">
    <citation type="journal article" date="2019" name="Sci. Rep.">
        <title>Draft genome of Tanacetum cinerariifolium, the natural source of mosquito coil.</title>
        <authorList>
            <person name="Yamashiro T."/>
            <person name="Shiraishi A."/>
            <person name="Satake H."/>
            <person name="Nakayama K."/>
        </authorList>
    </citation>
    <scope>NUCLEOTIDE SEQUENCE</scope>
</reference>
<evidence type="ECO:0000256" key="1">
    <source>
        <dbReference type="SAM" id="MobiDB-lite"/>
    </source>
</evidence>
<dbReference type="AlphaFoldDB" id="A0A699R0P0"/>
<gene>
    <name evidence="2" type="ORF">Tci_851026</name>
</gene>
<feature type="compositionally biased region" description="Basic and acidic residues" evidence="1">
    <location>
        <begin position="50"/>
        <end position="59"/>
    </location>
</feature>
<accession>A0A699R0P0</accession>
<protein>
    <submittedName>
        <fullName evidence="2">Uncharacterized protein</fullName>
    </submittedName>
</protein>
<comment type="caution">
    <text evidence="2">The sequence shown here is derived from an EMBL/GenBank/DDBJ whole genome shotgun (WGS) entry which is preliminary data.</text>
</comment>
<sequence>QGEPQRNDPARFPEIENAQLDQRAVEHAAQREHRHQQLALTAPRADQQQVDDKNNERDQQPAAVPTQYAVAQIKLPQAQEIIVVAQFSEVAGRMAEVVVPQAQGFCVVQPEIFHVQQVHVGVIADDFQHSGDGRQGAARKDVPLNEVDAAFCLLVSLLSDRDRLQQHQAVVLEQLRALLEIGPQKT</sequence>
<feature type="non-terminal residue" evidence="2">
    <location>
        <position position="1"/>
    </location>
</feature>
<feature type="region of interest" description="Disordered" evidence="1">
    <location>
        <begin position="24"/>
        <end position="63"/>
    </location>
</feature>
<feature type="non-terminal residue" evidence="2">
    <location>
        <position position="186"/>
    </location>
</feature>
<dbReference type="EMBL" id="BKCJ011068634">
    <property type="protein sequence ID" value="GFC79056.1"/>
    <property type="molecule type" value="Genomic_DNA"/>
</dbReference>
<name>A0A699R0P0_TANCI</name>
<organism evidence="2">
    <name type="scientific">Tanacetum cinerariifolium</name>
    <name type="common">Dalmatian daisy</name>
    <name type="synonym">Chrysanthemum cinerariifolium</name>
    <dbReference type="NCBI Taxonomy" id="118510"/>
    <lineage>
        <taxon>Eukaryota</taxon>
        <taxon>Viridiplantae</taxon>
        <taxon>Streptophyta</taxon>
        <taxon>Embryophyta</taxon>
        <taxon>Tracheophyta</taxon>
        <taxon>Spermatophyta</taxon>
        <taxon>Magnoliopsida</taxon>
        <taxon>eudicotyledons</taxon>
        <taxon>Gunneridae</taxon>
        <taxon>Pentapetalae</taxon>
        <taxon>asterids</taxon>
        <taxon>campanulids</taxon>
        <taxon>Asterales</taxon>
        <taxon>Asteraceae</taxon>
        <taxon>Asteroideae</taxon>
        <taxon>Anthemideae</taxon>
        <taxon>Anthemidinae</taxon>
        <taxon>Tanacetum</taxon>
    </lineage>
</organism>